<organism evidence="2 3">
    <name type="scientific">Weissella halotolerans DSM 20190</name>
    <dbReference type="NCBI Taxonomy" id="1123500"/>
    <lineage>
        <taxon>Bacteria</taxon>
        <taxon>Bacillati</taxon>
        <taxon>Bacillota</taxon>
        <taxon>Bacilli</taxon>
        <taxon>Lactobacillales</taxon>
        <taxon>Lactobacillaceae</taxon>
        <taxon>Weissella</taxon>
    </lineage>
</organism>
<dbReference type="InterPro" id="IPR026038">
    <property type="entry name" value="Put_PGPase"/>
</dbReference>
<accession>A0A0R2FVD3</accession>
<dbReference type="InterPro" id="IPR007686">
    <property type="entry name" value="YutG/PgpA"/>
</dbReference>
<dbReference type="STRING" id="1123500.GCA_000420365_00892"/>
<sequence length="131" mass="14170">MESQKDHVPDLDAARARDAIEHVLHKTEAQDAIMTGLALDELANAGQLPEPLQTRVSEDQGTYGIDEQLVMSILGIYGTISWTNFGFLDRTKPGIIGQLNDSQKEGGRVNTFIDDLAAAIVAAAEARIAHD</sequence>
<dbReference type="GO" id="GO:0008962">
    <property type="term" value="F:phosphatidylglycerophosphatase activity"/>
    <property type="evidence" value="ECO:0007669"/>
    <property type="project" value="InterPro"/>
</dbReference>
<dbReference type="SUPFAM" id="SSF101307">
    <property type="entry name" value="YutG-like"/>
    <property type="match status" value="1"/>
</dbReference>
<proteinExistence type="predicted"/>
<dbReference type="Gene3D" id="1.10.3760.10">
    <property type="entry name" value="PgpA-like"/>
    <property type="match status" value="1"/>
</dbReference>
<dbReference type="InterPro" id="IPR036681">
    <property type="entry name" value="PgpA-like_sf"/>
</dbReference>
<dbReference type="eggNOG" id="COG1267">
    <property type="taxonomic scope" value="Bacteria"/>
</dbReference>
<dbReference type="PATRIC" id="fig|1123500.6.peg.552"/>
<dbReference type="PIRSF" id="PIRSF019587">
    <property type="entry name" value="PGPase"/>
    <property type="match status" value="1"/>
</dbReference>
<dbReference type="Pfam" id="PF04608">
    <property type="entry name" value="PgpA"/>
    <property type="match status" value="1"/>
</dbReference>
<dbReference type="Proteomes" id="UP000051296">
    <property type="component" value="Unassembled WGS sequence"/>
</dbReference>
<dbReference type="FunCoup" id="A0A0R2FVD3">
    <property type="interactions" value="15"/>
</dbReference>
<protein>
    <submittedName>
        <fullName evidence="2">Phosphatidylglycerophosphatase</fullName>
    </submittedName>
</protein>
<reference evidence="2 3" key="1">
    <citation type="journal article" date="2015" name="Genome Announc.">
        <title>Expanding the biotechnology potential of lactobacilli through comparative genomics of 213 strains and associated genera.</title>
        <authorList>
            <person name="Sun Z."/>
            <person name="Harris H.M."/>
            <person name="McCann A."/>
            <person name="Guo C."/>
            <person name="Argimon S."/>
            <person name="Zhang W."/>
            <person name="Yang X."/>
            <person name="Jeffery I.B."/>
            <person name="Cooney J.C."/>
            <person name="Kagawa T.F."/>
            <person name="Liu W."/>
            <person name="Song Y."/>
            <person name="Salvetti E."/>
            <person name="Wrobel A."/>
            <person name="Rasinkangas P."/>
            <person name="Parkhill J."/>
            <person name="Rea M.C."/>
            <person name="O'Sullivan O."/>
            <person name="Ritari J."/>
            <person name="Douillard F.P."/>
            <person name="Paul Ross R."/>
            <person name="Yang R."/>
            <person name="Briner A.E."/>
            <person name="Felis G.E."/>
            <person name="de Vos W.M."/>
            <person name="Barrangou R."/>
            <person name="Klaenhammer T.R."/>
            <person name="Caufield P.W."/>
            <person name="Cui Y."/>
            <person name="Zhang H."/>
            <person name="O'Toole P.W."/>
        </authorList>
    </citation>
    <scope>NUCLEOTIDE SEQUENCE [LARGE SCALE GENOMIC DNA]</scope>
    <source>
        <strain evidence="2 3">DSM 20190</strain>
    </source>
</reference>
<dbReference type="GO" id="GO:0006629">
    <property type="term" value="P:lipid metabolic process"/>
    <property type="evidence" value="ECO:0007669"/>
    <property type="project" value="InterPro"/>
</dbReference>
<gene>
    <name evidence="2" type="ORF">IV68_GL000549</name>
</gene>
<dbReference type="EMBL" id="JQAX01000002">
    <property type="protein sequence ID" value="KRN32200.1"/>
    <property type="molecule type" value="Genomic_DNA"/>
</dbReference>
<name>A0A0R2FVD3_9LACO</name>
<evidence type="ECO:0000259" key="1">
    <source>
        <dbReference type="Pfam" id="PF04608"/>
    </source>
</evidence>
<evidence type="ECO:0000313" key="2">
    <source>
        <dbReference type="EMBL" id="KRN32200.1"/>
    </source>
</evidence>
<keyword evidence="3" id="KW-1185">Reference proteome</keyword>
<dbReference type="AlphaFoldDB" id="A0A0R2FVD3"/>
<feature type="domain" description="YutG/PgpA" evidence="1">
    <location>
        <begin position="23"/>
        <end position="129"/>
    </location>
</feature>
<comment type="caution">
    <text evidence="2">The sequence shown here is derived from an EMBL/GenBank/DDBJ whole genome shotgun (WGS) entry which is preliminary data.</text>
</comment>
<evidence type="ECO:0000313" key="3">
    <source>
        <dbReference type="Proteomes" id="UP000051296"/>
    </source>
</evidence>
<dbReference type="InParanoid" id="A0A0R2FVD3"/>